<dbReference type="GeneID" id="105176110"/>
<dbReference type="AlphaFoldDB" id="A0A6I9UFJ1"/>
<organism evidence="3 4">
    <name type="scientific">Sesamum indicum</name>
    <name type="common">Oriental sesame</name>
    <name type="synonym">Sesamum orientale</name>
    <dbReference type="NCBI Taxonomy" id="4182"/>
    <lineage>
        <taxon>Eukaryota</taxon>
        <taxon>Viridiplantae</taxon>
        <taxon>Streptophyta</taxon>
        <taxon>Embryophyta</taxon>
        <taxon>Tracheophyta</taxon>
        <taxon>Spermatophyta</taxon>
        <taxon>Magnoliopsida</taxon>
        <taxon>eudicotyledons</taxon>
        <taxon>Gunneridae</taxon>
        <taxon>Pentapetalae</taxon>
        <taxon>asterids</taxon>
        <taxon>lamiids</taxon>
        <taxon>Lamiales</taxon>
        <taxon>Pedaliaceae</taxon>
        <taxon>Sesamum</taxon>
    </lineage>
</organism>
<dbReference type="Gene3D" id="3.40.50.1010">
    <property type="entry name" value="5'-nuclease"/>
    <property type="match status" value="1"/>
</dbReference>
<dbReference type="Pfam" id="PF13638">
    <property type="entry name" value="PIN_4"/>
    <property type="match status" value="1"/>
</dbReference>
<dbReference type="Proteomes" id="UP000504604">
    <property type="component" value="Linkage group LG2"/>
</dbReference>
<protein>
    <submittedName>
        <fullName evidence="4">FHA domain-containing protein PS1</fullName>
    </submittedName>
</protein>
<dbReference type="Gene3D" id="2.60.200.20">
    <property type="match status" value="1"/>
</dbReference>
<evidence type="ECO:0000256" key="1">
    <source>
        <dbReference type="SAM" id="MobiDB-lite"/>
    </source>
</evidence>
<gene>
    <name evidence="4" type="primary">LOC105176110</name>
</gene>
<feature type="region of interest" description="Disordered" evidence="1">
    <location>
        <begin position="37"/>
        <end position="56"/>
    </location>
</feature>
<evidence type="ECO:0000313" key="3">
    <source>
        <dbReference type="Proteomes" id="UP000504604"/>
    </source>
</evidence>
<dbReference type="KEGG" id="sind:105176110"/>
<dbReference type="GO" id="GO:0031965">
    <property type="term" value="C:nuclear membrane"/>
    <property type="evidence" value="ECO:0007669"/>
    <property type="project" value="TreeGrafter"/>
</dbReference>
<dbReference type="CDD" id="cd09880">
    <property type="entry name" value="PIN_Smg5-6-like"/>
    <property type="match status" value="1"/>
</dbReference>
<dbReference type="PANTHER" id="PTHR22593:SF8">
    <property type="entry name" value="FHA DOMAIN-CONTAINING PROTEIN PS1"/>
    <property type="match status" value="1"/>
</dbReference>
<dbReference type="RefSeq" id="XP_011097120.1">
    <property type="nucleotide sequence ID" value="XM_011098818.2"/>
</dbReference>
<dbReference type="SMART" id="SM00240">
    <property type="entry name" value="FHA"/>
    <property type="match status" value="1"/>
</dbReference>
<dbReference type="InParanoid" id="A0A6I9UFJ1"/>
<sequence>MAENQEHAKPKEREIPVFTVLKNNCILKNIFLLDNPPSTSSPSSSLSVAENADQEPDMEETLLVGRHPECNIKLEHPSISRFHLRIHSNPSSRSLCVTDLSSVHGTWISGKRIEPGVRMKLNDSDTLCLGASSRLYRLNWVPLSSAYDLDKPFMPQLDAADIIEEEEDEGVMDQDENSLSHRKYHVQTLRDNMEGLEVLFSDEDLGSSIQEVSPMAPLVAKDLNYSFSNDEEAVNNSSPGICNQENELFSSQIYQFEKENSTPRAVSTETSGMNSDKKAGLSIWSRRGKPESVKIETSRSRGNCARINMTSQVKSLIHENYRSESILSDQCASPNNNEETFTPDKENISPSSLLVRSLKSKGKQTLKSESILKISISSVDQDEEEIYTPEKENMTPKSLLRSMKNTGELEEAKHPMSYGSSPLKSTINSNMYQNGTMLPTLDKAGQHRQVLQERRPVSHGMSKKQLAVLKARADRDPFNPLPVKSTSNKNKASSKPSVHEDTKRGSRFINYPDAVQVHHSHNNTMKVVENRWIIVVDTACFLNKKSRKELQLLRGLRGTTLVIPRIVVRELDCMLRRGSFFTRMTEVSAALQWIEECMAVAKWWIHIQSSADECQLIPPTPPASPHCSSEDKGAFPVGSISFSPYSLQEIVTPTTADHILECALFFKQTRKNGQLVLLSDDVTLKIKAMAEGVVCETAQEFRASLVNPFSSRFLYSDSSPIGPTWSCVDDVVLKEKYYPSPSKKLPKSGDGAKGLKLILLHNSKFRQINPVSPNPLAENRSIYQI</sequence>
<dbReference type="InterPro" id="IPR000253">
    <property type="entry name" value="FHA_dom"/>
</dbReference>
<feature type="compositionally biased region" description="Polar residues" evidence="1">
    <location>
        <begin position="329"/>
        <end position="340"/>
    </location>
</feature>
<dbReference type="SUPFAM" id="SSF49879">
    <property type="entry name" value="SMAD/FHA domain"/>
    <property type="match status" value="1"/>
</dbReference>
<feature type="compositionally biased region" description="Low complexity" evidence="1">
    <location>
        <begin position="484"/>
        <end position="496"/>
    </location>
</feature>
<dbReference type="InterPro" id="IPR002716">
    <property type="entry name" value="PIN_dom"/>
</dbReference>
<dbReference type="Pfam" id="PF00498">
    <property type="entry name" value="FHA"/>
    <property type="match status" value="1"/>
</dbReference>
<feature type="region of interest" description="Disordered" evidence="1">
    <location>
        <begin position="329"/>
        <end position="348"/>
    </location>
</feature>
<evidence type="ECO:0000313" key="4">
    <source>
        <dbReference type="RefSeq" id="XP_011097120.1"/>
    </source>
</evidence>
<dbReference type="FunCoup" id="A0A6I9UFJ1">
    <property type="interactions" value="298"/>
</dbReference>
<dbReference type="InterPro" id="IPR008984">
    <property type="entry name" value="SMAD_FHA_dom_sf"/>
</dbReference>
<evidence type="ECO:0000259" key="2">
    <source>
        <dbReference type="PROSITE" id="PS50006"/>
    </source>
</evidence>
<feature type="compositionally biased region" description="Low complexity" evidence="1">
    <location>
        <begin position="37"/>
        <end position="47"/>
    </location>
</feature>
<name>A0A6I9UFJ1_SESIN</name>
<dbReference type="PANTHER" id="PTHR22593">
    <property type="entry name" value="TRANSMEMBRANE PROTEIN 18"/>
    <property type="match status" value="1"/>
</dbReference>
<dbReference type="PROSITE" id="PS50006">
    <property type="entry name" value="FHA_DOMAIN"/>
    <property type="match status" value="1"/>
</dbReference>
<feature type="region of interest" description="Disordered" evidence="1">
    <location>
        <begin position="452"/>
        <end position="505"/>
    </location>
</feature>
<proteinExistence type="predicted"/>
<feature type="domain" description="FHA" evidence="2">
    <location>
        <begin position="62"/>
        <end position="113"/>
    </location>
</feature>
<reference evidence="4" key="1">
    <citation type="submission" date="2025-08" db="UniProtKB">
        <authorList>
            <consortium name="RefSeq"/>
        </authorList>
    </citation>
    <scope>IDENTIFICATION</scope>
</reference>
<keyword evidence="3" id="KW-1185">Reference proteome</keyword>
<dbReference type="OrthoDB" id="444265at2759"/>
<accession>A0A6I9UFJ1</accession>